<dbReference type="GO" id="GO:0003700">
    <property type="term" value="F:DNA-binding transcription factor activity"/>
    <property type="evidence" value="ECO:0007669"/>
    <property type="project" value="InterPro"/>
</dbReference>
<dbReference type="Pfam" id="PF12833">
    <property type="entry name" value="HTH_18"/>
    <property type="match status" value="1"/>
</dbReference>
<dbReference type="RefSeq" id="WP_231449909.1">
    <property type="nucleotide sequence ID" value="NZ_JAJOMB010000040.1"/>
</dbReference>
<sequence>MTPKARNPFPGDVRRVALLLDKNSNPFEVGCACEIFGPRPYPELERDLYRLTVVAADDSVTMRDGLFQIRAPGRLVDIDSADTIIVPNRPETGTASNPAILQAIRRAHARGARLVGLCSGAFVLAEAGVLEGRKVAVHWQLVDELRNQYPAVHVAPDVLFVDEGDVLTSAGGAASFDLALHIVRTDHGAEIASHVGRRLVFASFRDGAQQQVVQHVMPEPTESPLAPVLQWANERLPLKLTVEAMARQGQMSPRALHRRFRDEIGSTPMAWVTAQRVALACRLIEQSDLSMNLVARKAGLGTDANLRLLFQKHVGVAPSEYRKRFAPDTTPRLLPAE</sequence>
<evidence type="ECO:0000313" key="5">
    <source>
        <dbReference type="Proteomes" id="UP001138997"/>
    </source>
</evidence>
<dbReference type="SUPFAM" id="SSF52317">
    <property type="entry name" value="Class I glutamine amidotransferase-like"/>
    <property type="match status" value="1"/>
</dbReference>
<comment type="caution">
    <text evidence="4">The sequence shown here is derived from an EMBL/GenBank/DDBJ whole genome shotgun (WGS) entry which is preliminary data.</text>
</comment>
<feature type="domain" description="HTH araC/xylS-type" evidence="3">
    <location>
        <begin position="226"/>
        <end position="324"/>
    </location>
</feature>
<evidence type="ECO:0000256" key="2">
    <source>
        <dbReference type="ARBA" id="ARBA00023163"/>
    </source>
</evidence>
<keyword evidence="5" id="KW-1185">Reference proteome</keyword>
<keyword evidence="2" id="KW-0804">Transcription</keyword>
<dbReference type="AlphaFoldDB" id="A0A9X1NLB0"/>
<evidence type="ECO:0000313" key="4">
    <source>
        <dbReference type="EMBL" id="MCD5317057.1"/>
    </source>
</evidence>
<dbReference type="InterPro" id="IPR018060">
    <property type="entry name" value="HTH_AraC"/>
</dbReference>
<evidence type="ECO:0000259" key="3">
    <source>
        <dbReference type="PROSITE" id="PS01124"/>
    </source>
</evidence>
<dbReference type="InterPro" id="IPR009057">
    <property type="entry name" value="Homeodomain-like_sf"/>
</dbReference>
<proteinExistence type="predicted"/>
<protein>
    <submittedName>
        <fullName evidence="4">Helix-turn-helix domain-containing protein</fullName>
    </submittedName>
</protein>
<dbReference type="InterPro" id="IPR029062">
    <property type="entry name" value="Class_I_gatase-like"/>
</dbReference>
<dbReference type="Gene3D" id="1.10.10.60">
    <property type="entry name" value="Homeodomain-like"/>
    <property type="match status" value="1"/>
</dbReference>
<gene>
    <name evidence="4" type="ORF">LR394_39800</name>
</gene>
<dbReference type="InterPro" id="IPR002818">
    <property type="entry name" value="DJ-1/PfpI"/>
</dbReference>
<dbReference type="SUPFAM" id="SSF46689">
    <property type="entry name" value="Homeodomain-like"/>
    <property type="match status" value="2"/>
</dbReference>
<dbReference type="PROSITE" id="PS01124">
    <property type="entry name" value="HTH_ARAC_FAMILY_2"/>
    <property type="match status" value="1"/>
</dbReference>
<dbReference type="InterPro" id="IPR052158">
    <property type="entry name" value="INH-QAR"/>
</dbReference>
<dbReference type="PANTHER" id="PTHR43130:SF3">
    <property type="entry name" value="HTH-TYPE TRANSCRIPTIONAL REGULATOR RV1931C"/>
    <property type="match status" value="1"/>
</dbReference>
<reference evidence="4" key="1">
    <citation type="submission" date="2021-11" db="EMBL/GenBank/DDBJ databases">
        <title>Streptomyces corallinus and Kineosporia corallina sp. nov., two new coral-derived marine actinobacteria.</title>
        <authorList>
            <person name="Buangrab K."/>
            <person name="Sutthacheep M."/>
            <person name="Yeemin T."/>
            <person name="Harunari E."/>
            <person name="Igarashi Y."/>
            <person name="Sripreechasak P."/>
            <person name="Kanchanasin P."/>
            <person name="Tanasupawat S."/>
            <person name="Phongsopitanun W."/>
        </authorList>
    </citation>
    <scope>NUCLEOTIDE SEQUENCE</scope>
    <source>
        <strain evidence="4">JCM 31032</strain>
    </source>
</reference>
<evidence type="ECO:0000256" key="1">
    <source>
        <dbReference type="ARBA" id="ARBA00023015"/>
    </source>
</evidence>
<dbReference type="Gene3D" id="3.40.50.880">
    <property type="match status" value="1"/>
</dbReference>
<accession>A0A9X1NLB0</accession>
<name>A0A9X1NLB0_9ACTN</name>
<dbReference type="Proteomes" id="UP001138997">
    <property type="component" value="Unassembled WGS sequence"/>
</dbReference>
<organism evidence="4 5">
    <name type="scientific">Kineosporia babensis</name>
    <dbReference type="NCBI Taxonomy" id="499548"/>
    <lineage>
        <taxon>Bacteria</taxon>
        <taxon>Bacillati</taxon>
        <taxon>Actinomycetota</taxon>
        <taxon>Actinomycetes</taxon>
        <taxon>Kineosporiales</taxon>
        <taxon>Kineosporiaceae</taxon>
        <taxon>Kineosporia</taxon>
    </lineage>
</organism>
<dbReference type="EMBL" id="JAJOMB010000040">
    <property type="protein sequence ID" value="MCD5317057.1"/>
    <property type="molecule type" value="Genomic_DNA"/>
</dbReference>
<dbReference type="CDD" id="cd03137">
    <property type="entry name" value="GATase1_AraC_1"/>
    <property type="match status" value="1"/>
</dbReference>
<dbReference type="Pfam" id="PF01965">
    <property type="entry name" value="DJ-1_PfpI"/>
    <property type="match status" value="1"/>
</dbReference>
<dbReference type="PANTHER" id="PTHR43130">
    <property type="entry name" value="ARAC-FAMILY TRANSCRIPTIONAL REGULATOR"/>
    <property type="match status" value="1"/>
</dbReference>
<keyword evidence="1" id="KW-0805">Transcription regulation</keyword>
<dbReference type="GO" id="GO:0043565">
    <property type="term" value="F:sequence-specific DNA binding"/>
    <property type="evidence" value="ECO:0007669"/>
    <property type="project" value="InterPro"/>
</dbReference>
<dbReference type="SMART" id="SM00342">
    <property type="entry name" value="HTH_ARAC"/>
    <property type="match status" value="1"/>
</dbReference>